<dbReference type="InParanoid" id="A0A3Q7FD71"/>
<name>A0A3Q7FD71_SOLLC</name>
<dbReference type="Proteomes" id="UP000004994">
    <property type="component" value="Chromosome 2"/>
</dbReference>
<proteinExistence type="predicted"/>
<reference evidence="1" key="2">
    <citation type="submission" date="2019-01" db="UniProtKB">
        <authorList>
            <consortium name="EnsemblPlants"/>
        </authorList>
    </citation>
    <scope>IDENTIFICATION</scope>
    <source>
        <strain evidence="1">cv. Heinz 1706</strain>
    </source>
</reference>
<organism evidence="1">
    <name type="scientific">Solanum lycopersicum</name>
    <name type="common">Tomato</name>
    <name type="synonym">Lycopersicon esculentum</name>
    <dbReference type="NCBI Taxonomy" id="4081"/>
    <lineage>
        <taxon>Eukaryota</taxon>
        <taxon>Viridiplantae</taxon>
        <taxon>Streptophyta</taxon>
        <taxon>Embryophyta</taxon>
        <taxon>Tracheophyta</taxon>
        <taxon>Spermatophyta</taxon>
        <taxon>Magnoliopsida</taxon>
        <taxon>eudicotyledons</taxon>
        <taxon>Gunneridae</taxon>
        <taxon>Pentapetalae</taxon>
        <taxon>asterids</taxon>
        <taxon>lamiids</taxon>
        <taxon>Solanales</taxon>
        <taxon>Solanaceae</taxon>
        <taxon>Solanoideae</taxon>
        <taxon>Solaneae</taxon>
        <taxon>Solanum</taxon>
        <taxon>Solanum subgen. Lycopersicon</taxon>
    </lineage>
</organism>
<sequence>MSRDFVQSSVWLFSGSQTVDLELVNAETFAFMLIDSQDHRGLQLHRNRQFVCNLSVDIEKHIVAAGIEVGV</sequence>
<evidence type="ECO:0000313" key="1">
    <source>
        <dbReference type="EnsemblPlants" id="Solyc02g092357.1.1"/>
    </source>
</evidence>
<keyword evidence="2" id="KW-1185">Reference proteome</keyword>
<reference evidence="1" key="1">
    <citation type="journal article" date="2012" name="Nature">
        <title>The tomato genome sequence provides insights into fleshy fruit evolution.</title>
        <authorList>
            <consortium name="Tomato Genome Consortium"/>
        </authorList>
    </citation>
    <scope>NUCLEOTIDE SEQUENCE [LARGE SCALE GENOMIC DNA]</scope>
    <source>
        <strain evidence="1">cv. Heinz 1706</strain>
    </source>
</reference>
<dbReference type="AlphaFoldDB" id="A0A3Q7FD71"/>
<dbReference type="Gramene" id="Solyc02g092357.1.1">
    <property type="protein sequence ID" value="Solyc02g092357.1.1"/>
    <property type="gene ID" value="Solyc02g092357.1"/>
</dbReference>
<dbReference type="EnsemblPlants" id="Solyc02g092357.1.1">
    <property type="protein sequence ID" value="Solyc02g092357.1.1"/>
    <property type="gene ID" value="Solyc02g092357.1"/>
</dbReference>
<accession>A0A3Q7FD71</accession>
<protein>
    <submittedName>
        <fullName evidence="1">Uncharacterized protein</fullName>
    </submittedName>
</protein>
<evidence type="ECO:0000313" key="2">
    <source>
        <dbReference type="Proteomes" id="UP000004994"/>
    </source>
</evidence>